<organism evidence="2 3">
    <name type="scientific">Helicobacter cinaedi CCUG 18818 = ATCC BAA-847</name>
    <dbReference type="NCBI Taxonomy" id="537971"/>
    <lineage>
        <taxon>Bacteria</taxon>
        <taxon>Pseudomonadati</taxon>
        <taxon>Campylobacterota</taxon>
        <taxon>Epsilonproteobacteria</taxon>
        <taxon>Campylobacterales</taxon>
        <taxon>Helicobacteraceae</taxon>
        <taxon>Helicobacter</taxon>
    </lineage>
</organism>
<dbReference type="SUPFAM" id="SSF53756">
    <property type="entry name" value="UDP-Glycosyltransferase/glycogen phosphorylase"/>
    <property type="match status" value="2"/>
</dbReference>
<dbReference type="PANTHER" id="PTHR12526">
    <property type="entry name" value="GLYCOSYLTRANSFERASE"/>
    <property type="match status" value="1"/>
</dbReference>
<dbReference type="PANTHER" id="PTHR12526:SF630">
    <property type="entry name" value="GLYCOSYLTRANSFERASE"/>
    <property type="match status" value="1"/>
</dbReference>
<dbReference type="AlphaFoldDB" id="A0AAI8MKK2"/>
<dbReference type="KEGG" id="hcb:HCBAA847_0145"/>
<reference evidence="2 3" key="1">
    <citation type="journal article" date="2012" name="J. Bacteriol.">
        <title>Complete Genome Sequence of Helicobacter cinaedi Type Strain ATCC BAA-847.</title>
        <authorList>
            <person name="Miyoshi-Akiyama T."/>
            <person name="Takeshita N."/>
            <person name="Ohmagari N."/>
            <person name="Kirikae T."/>
        </authorList>
    </citation>
    <scope>NUCLEOTIDE SEQUENCE [LARGE SCALE GENOMIC DNA]</scope>
    <source>
        <strain evidence="2 3">ATCC BAA-847</strain>
    </source>
</reference>
<dbReference type="Gene3D" id="3.40.50.2000">
    <property type="entry name" value="Glycogen Phosphorylase B"/>
    <property type="match status" value="3"/>
</dbReference>
<gene>
    <name evidence="2" type="ORF">HCBAA847_0145</name>
</gene>
<protein>
    <recommendedName>
        <fullName evidence="1">Glycosyl transferase family 1 domain-containing protein</fullName>
    </recommendedName>
</protein>
<dbReference type="RefSeq" id="WP_015453217.1">
    <property type="nucleotide sequence ID" value="NC_020555.1"/>
</dbReference>
<name>A0AAI8MKK2_9HELI</name>
<proteinExistence type="predicted"/>
<accession>A0AAI8MKK2</accession>
<evidence type="ECO:0000259" key="1">
    <source>
        <dbReference type="Pfam" id="PF00534"/>
    </source>
</evidence>
<dbReference type="Pfam" id="PF00534">
    <property type="entry name" value="Glycos_transf_1"/>
    <property type="match status" value="1"/>
</dbReference>
<evidence type="ECO:0000313" key="2">
    <source>
        <dbReference type="EMBL" id="BAM31400.1"/>
    </source>
</evidence>
<evidence type="ECO:0000313" key="3">
    <source>
        <dbReference type="Proteomes" id="UP000006036"/>
    </source>
</evidence>
<feature type="domain" description="Glycosyl transferase family 1" evidence="1">
    <location>
        <begin position="328"/>
        <end position="456"/>
    </location>
</feature>
<dbReference type="Proteomes" id="UP000006036">
    <property type="component" value="Chromosome 1"/>
</dbReference>
<dbReference type="InterPro" id="IPR001296">
    <property type="entry name" value="Glyco_trans_1"/>
</dbReference>
<sequence>MKILLTINDISITGGAERVCVNLANALSELGHQVSVLSFYRANAILPYRLNESVNLHIWHNIAEVEYAKKQCGNILSKMYYKNLYKFILSLQVSQRFSHFDVIISNCATYTPFFKYSKTHYCRIIHLNFSKYHSRNNYFDVLIILSSAELSTWQYYHNNIKVIPNFLPNISQKNTDSNQRRIISVGRMDRGDQKGFLRLIDIWEKVQERMGGLRGLGCKNDENLDSNLCYAKPTSCHTERSEVSKNLESKKDISPFSKANTIRKDFVHTCKYDKIDSHETILDSKQISAEVVCDDFKSCEALSARSLSINDEARKANSLKRAETATHKKSLESWQLIIVGSGVLQEQIESKIKEKNLQDSIILKPFTKDVEKEYLSASIYAMTSYVEGFPMVLLESCSYALCPIAFDVATGPSDIIESHISGYLIEDNDLQGYADKLFTLMSDKDKRESMGLKAKRRVKEKFSKEVIMPLWEEVFRG</sequence>
<dbReference type="EMBL" id="AP012492">
    <property type="protein sequence ID" value="BAM31400.1"/>
    <property type="molecule type" value="Genomic_DNA"/>
</dbReference>
<dbReference type="GO" id="GO:0016757">
    <property type="term" value="F:glycosyltransferase activity"/>
    <property type="evidence" value="ECO:0007669"/>
    <property type="project" value="InterPro"/>
</dbReference>